<comment type="caution">
    <text evidence="1">The sequence shown here is derived from an EMBL/GenBank/DDBJ whole genome shotgun (WGS) entry which is preliminary data.</text>
</comment>
<accession>A0AAN8WWM3</accession>
<evidence type="ECO:0000313" key="1">
    <source>
        <dbReference type="EMBL" id="KAK7072347.1"/>
    </source>
</evidence>
<dbReference type="Proteomes" id="UP001381693">
    <property type="component" value="Unassembled WGS sequence"/>
</dbReference>
<protein>
    <submittedName>
        <fullName evidence="1">Uncharacterized protein</fullName>
    </submittedName>
</protein>
<proteinExistence type="predicted"/>
<organism evidence="1 2">
    <name type="scientific">Halocaridina rubra</name>
    <name type="common">Hawaiian red shrimp</name>
    <dbReference type="NCBI Taxonomy" id="373956"/>
    <lineage>
        <taxon>Eukaryota</taxon>
        <taxon>Metazoa</taxon>
        <taxon>Ecdysozoa</taxon>
        <taxon>Arthropoda</taxon>
        <taxon>Crustacea</taxon>
        <taxon>Multicrustacea</taxon>
        <taxon>Malacostraca</taxon>
        <taxon>Eumalacostraca</taxon>
        <taxon>Eucarida</taxon>
        <taxon>Decapoda</taxon>
        <taxon>Pleocyemata</taxon>
        <taxon>Caridea</taxon>
        <taxon>Atyoidea</taxon>
        <taxon>Atyidae</taxon>
        <taxon>Halocaridina</taxon>
    </lineage>
</organism>
<sequence length="183" mass="20413">GPKLQPSIISVEETRDVALSPELRITALLIPSVLDIVPQGVIDTSKKEMKGEYIMESEESLPGSCLQILLGSCLQILLEGGVYTKVRSFPWDDSPRGEDGKLYSGIGKNKQCPRKLNEQLSALPRNKIIAQQNSSKLENICLAIIASQNCHQQHHLEQEESRTDPYGIRLRMKKDPEGIQRPI</sequence>
<name>A0AAN8WWM3_HALRR</name>
<evidence type="ECO:0000313" key="2">
    <source>
        <dbReference type="Proteomes" id="UP001381693"/>
    </source>
</evidence>
<dbReference type="AlphaFoldDB" id="A0AAN8WWM3"/>
<keyword evidence="2" id="KW-1185">Reference proteome</keyword>
<feature type="non-terminal residue" evidence="1">
    <location>
        <position position="1"/>
    </location>
</feature>
<reference evidence="1 2" key="1">
    <citation type="submission" date="2023-11" db="EMBL/GenBank/DDBJ databases">
        <title>Halocaridina rubra genome assembly.</title>
        <authorList>
            <person name="Smith C."/>
        </authorList>
    </citation>
    <scope>NUCLEOTIDE SEQUENCE [LARGE SCALE GENOMIC DNA]</scope>
    <source>
        <strain evidence="1">EP-1</strain>
        <tissue evidence="1">Whole</tissue>
    </source>
</reference>
<dbReference type="EMBL" id="JAXCGZ010013531">
    <property type="protein sequence ID" value="KAK7072347.1"/>
    <property type="molecule type" value="Genomic_DNA"/>
</dbReference>
<gene>
    <name evidence="1" type="ORF">SK128_003387</name>
</gene>